<evidence type="ECO:0000256" key="4">
    <source>
        <dbReference type="ARBA" id="ARBA00023187"/>
    </source>
</evidence>
<dbReference type="SMART" id="SM00333">
    <property type="entry name" value="TUDOR"/>
    <property type="match status" value="1"/>
</dbReference>
<dbReference type="Pfam" id="PF06003">
    <property type="entry name" value="SMN_Tudor"/>
    <property type="match status" value="1"/>
</dbReference>
<dbReference type="AlphaFoldDB" id="A0A1X7UY28"/>
<dbReference type="OrthoDB" id="79171at2759"/>
<dbReference type="KEGG" id="aqu:100641803"/>
<feature type="coiled-coil region" evidence="6">
    <location>
        <begin position="133"/>
        <end position="167"/>
    </location>
</feature>
<proteinExistence type="inferred from homology"/>
<dbReference type="SUPFAM" id="SSF63748">
    <property type="entry name" value="Tudor/PWWP/MBT"/>
    <property type="match status" value="1"/>
</dbReference>
<keyword evidence="4" id="KW-0508">mRNA splicing</keyword>
<keyword evidence="5" id="KW-0539">Nucleus</keyword>
<dbReference type="InParanoid" id="A0A1X7UY28"/>
<evidence type="ECO:0000256" key="5">
    <source>
        <dbReference type="ARBA" id="ARBA00023242"/>
    </source>
</evidence>
<evidence type="ECO:0000256" key="1">
    <source>
        <dbReference type="ARBA" id="ARBA00004408"/>
    </source>
</evidence>
<dbReference type="STRING" id="400682.A0A1X7UY28"/>
<evidence type="ECO:0000256" key="3">
    <source>
        <dbReference type="ARBA" id="ARBA00022664"/>
    </source>
</evidence>
<dbReference type="InterPro" id="IPR010304">
    <property type="entry name" value="SMN_Tudor"/>
</dbReference>
<keyword evidence="9" id="KW-1185">Reference proteome</keyword>
<dbReference type="GO" id="GO:0006397">
    <property type="term" value="P:mRNA processing"/>
    <property type="evidence" value="ECO:0007669"/>
    <property type="project" value="UniProtKB-KW"/>
</dbReference>
<dbReference type="GO" id="GO:0003723">
    <property type="term" value="F:RNA binding"/>
    <property type="evidence" value="ECO:0007669"/>
    <property type="project" value="InterPro"/>
</dbReference>
<dbReference type="EnsemblMetazoa" id="XM_019996156.1">
    <property type="protein sequence ID" value="XP_019851715.1"/>
    <property type="gene ID" value="LOC100641803"/>
</dbReference>
<sequence>MATASTSELKDTLAQYEAQYDQVEAALTNEPDNEELLKLKSDLTDVITLTKDLIELAPQKKKKTSTEWKQGDSCKALWSKNGKHFNAVIDMISEDGQTCTVTFDGYGTTEITRITDLMPRDWEAPMIPVERERAKTSRQKKNDLREIKKKKNEKKKARMQIIDQHREGEKQKWKNFSAKSMKSKSGPLSGKIKKSIFAVPDSTEGRVGIGTCNIGGKGMTDYAQPKSYLH</sequence>
<evidence type="ECO:0000256" key="2">
    <source>
        <dbReference type="ARBA" id="ARBA00005371"/>
    </source>
</evidence>
<dbReference type="GO" id="GO:0008380">
    <property type="term" value="P:RNA splicing"/>
    <property type="evidence" value="ECO:0007669"/>
    <property type="project" value="UniProtKB-KW"/>
</dbReference>
<keyword evidence="6" id="KW-0175">Coiled coil</keyword>
<reference evidence="8" key="2">
    <citation type="submission" date="2017-05" db="UniProtKB">
        <authorList>
            <consortium name="EnsemblMetazoa"/>
        </authorList>
    </citation>
    <scope>IDENTIFICATION</scope>
</reference>
<dbReference type="Proteomes" id="UP000007879">
    <property type="component" value="Unassembled WGS sequence"/>
</dbReference>
<comment type="subcellular location">
    <subcellularLocation>
        <location evidence="1">Nucleus</location>
        <location evidence="1">Cajal body</location>
    </subcellularLocation>
</comment>
<evidence type="ECO:0000313" key="9">
    <source>
        <dbReference type="Proteomes" id="UP000007879"/>
    </source>
</evidence>
<evidence type="ECO:0000259" key="7">
    <source>
        <dbReference type="PROSITE" id="PS50304"/>
    </source>
</evidence>
<name>A0A1X7UY28_AMPQE</name>
<dbReference type="GO" id="GO:0005737">
    <property type="term" value="C:cytoplasm"/>
    <property type="evidence" value="ECO:0007669"/>
    <property type="project" value="InterPro"/>
</dbReference>
<gene>
    <name evidence="8" type="primary">100641803</name>
</gene>
<keyword evidence="3" id="KW-0507">mRNA processing</keyword>
<evidence type="ECO:0000256" key="6">
    <source>
        <dbReference type="SAM" id="Coils"/>
    </source>
</evidence>
<dbReference type="CDD" id="cd20399">
    <property type="entry name" value="Tudor_SPF30"/>
    <property type="match status" value="1"/>
</dbReference>
<organism evidence="8">
    <name type="scientific">Amphimedon queenslandica</name>
    <name type="common">Sponge</name>
    <dbReference type="NCBI Taxonomy" id="400682"/>
    <lineage>
        <taxon>Eukaryota</taxon>
        <taxon>Metazoa</taxon>
        <taxon>Porifera</taxon>
        <taxon>Demospongiae</taxon>
        <taxon>Heteroscleromorpha</taxon>
        <taxon>Haplosclerida</taxon>
        <taxon>Niphatidae</taxon>
        <taxon>Amphimedon</taxon>
    </lineage>
</organism>
<dbReference type="EnsemblMetazoa" id="Aqu2.1.32601_001">
    <property type="protein sequence ID" value="Aqu2.1.32601_001"/>
    <property type="gene ID" value="Aqu2.1.32601"/>
</dbReference>
<comment type="similarity">
    <text evidence="2">Belongs to the SMN family.</text>
</comment>
<dbReference type="Gene3D" id="2.30.30.140">
    <property type="match status" value="1"/>
</dbReference>
<dbReference type="FunCoup" id="A0A1X7UY28">
    <property type="interactions" value="805"/>
</dbReference>
<accession>A0A1X7UY28</accession>
<protein>
    <recommendedName>
        <fullName evidence="7">Tudor domain-containing protein</fullName>
    </recommendedName>
</protein>
<feature type="domain" description="Tudor" evidence="7">
    <location>
        <begin position="67"/>
        <end position="127"/>
    </location>
</feature>
<evidence type="ECO:0000313" key="8">
    <source>
        <dbReference type="EnsemblMetazoa" id="Aqu2.1.32601_001"/>
    </source>
</evidence>
<dbReference type="GO" id="GO:0015030">
    <property type="term" value="C:Cajal body"/>
    <property type="evidence" value="ECO:0007669"/>
    <property type="project" value="UniProtKB-SubCell"/>
</dbReference>
<reference evidence="9" key="1">
    <citation type="journal article" date="2010" name="Nature">
        <title>The Amphimedon queenslandica genome and the evolution of animal complexity.</title>
        <authorList>
            <person name="Srivastava M."/>
            <person name="Simakov O."/>
            <person name="Chapman J."/>
            <person name="Fahey B."/>
            <person name="Gauthier M.E."/>
            <person name="Mitros T."/>
            <person name="Richards G.S."/>
            <person name="Conaco C."/>
            <person name="Dacre M."/>
            <person name="Hellsten U."/>
            <person name="Larroux C."/>
            <person name="Putnam N.H."/>
            <person name="Stanke M."/>
            <person name="Adamska M."/>
            <person name="Darling A."/>
            <person name="Degnan S.M."/>
            <person name="Oakley T.H."/>
            <person name="Plachetzki D.C."/>
            <person name="Zhai Y."/>
            <person name="Adamski M."/>
            <person name="Calcino A."/>
            <person name="Cummins S.F."/>
            <person name="Goodstein D.M."/>
            <person name="Harris C."/>
            <person name="Jackson D.J."/>
            <person name="Leys S.P."/>
            <person name="Shu S."/>
            <person name="Woodcroft B.J."/>
            <person name="Vervoort M."/>
            <person name="Kosik K.S."/>
            <person name="Manning G."/>
            <person name="Degnan B.M."/>
            <person name="Rokhsar D.S."/>
        </authorList>
    </citation>
    <scope>NUCLEOTIDE SEQUENCE [LARGE SCALE GENOMIC DNA]</scope>
</reference>
<dbReference type="PROSITE" id="PS50304">
    <property type="entry name" value="TUDOR"/>
    <property type="match status" value="1"/>
</dbReference>
<dbReference type="InterPro" id="IPR002999">
    <property type="entry name" value="Tudor"/>
</dbReference>